<proteinExistence type="predicted"/>
<evidence type="ECO:0000313" key="1">
    <source>
        <dbReference type="EMBL" id="EYB91273.1"/>
    </source>
</evidence>
<name>A0A016SKP2_9BILA</name>
<accession>A0A016SKP2</accession>
<keyword evidence="2" id="KW-1185">Reference proteome</keyword>
<protein>
    <submittedName>
        <fullName evidence="1">Uncharacterized protein</fullName>
    </submittedName>
</protein>
<evidence type="ECO:0000313" key="2">
    <source>
        <dbReference type="Proteomes" id="UP000024635"/>
    </source>
</evidence>
<gene>
    <name evidence="1" type="primary">Acey_s0207.g2001</name>
    <name evidence="1" type="ORF">Y032_0207g2001</name>
</gene>
<organism evidence="1 2">
    <name type="scientific">Ancylostoma ceylanicum</name>
    <dbReference type="NCBI Taxonomy" id="53326"/>
    <lineage>
        <taxon>Eukaryota</taxon>
        <taxon>Metazoa</taxon>
        <taxon>Ecdysozoa</taxon>
        <taxon>Nematoda</taxon>
        <taxon>Chromadorea</taxon>
        <taxon>Rhabditida</taxon>
        <taxon>Rhabditina</taxon>
        <taxon>Rhabditomorpha</taxon>
        <taxon>Strongyloidea</taxon>
        <taxon>Ancylostomatidae</taxon>
        <taxon>Ancylostomatinae</taxon>
        <taxon>Ancylostoma</taxon>
    </lineage>
</organism>
<sequence length="73" mass="8345">MNLAIVDTGVNTFTLDNFHDASRPWVGAMFLTYLSSCYFANSEENFELSEDHQSLYMIFDVVPCFKPLPPLYA</sequence>
<reference evidence="2" key="1">
    <citation type="journal article" date="2015" name="Nat. Genet.">
        <title>The genome and transcriptome of the zoonotic hookworm Ancylostoma ceylanicum identify infection-specific gene families.</title>
        <authorList>
            <person name="Schwarz E.M."/>
            <person name="Hu Y."/>
            <person name="Antoshechkin I."/>
            <person name="Miller M.M."/>
            <person name="Sternberg P.W."/>
            <person name="Aroian R.V."/>
        </authorList>
    </citation>
    <scope>NUCLEOTIDE SEQUENCE</scope>
    <source>
        <strain evidence="2">HY135</strain>
    </source>
</reference>
<comment type="caution">
    <text evidence="1">The sequence shown here is derived from an EMBL/GenBank/DDBJ whole genome shotgun (WGS) entry which is preliminary data.</text>
</comment>
<dbReference type="Proteomes" id="UP000024635">
    <property type="component" value="Unassembled WGS sequence"/>
</dbReference>
<dbReference type="AlphaFoldDB" id="A0A016SKP2"/>
<dbReference type="EMBL" id="JARK01001543">
    <property type="protein sequence ID" value="EYB91273.1"/>
    <property type="molecule type" value="Genomic_DNA"/>
</dbReference>